<keyword evidence="2" id="KW-0285">Flavoprotein</keyword>
<dbReference type="AlphaFoldDB" id="A0A831UBR8"/>
<dbReference type="EMBL" id="DSOV01000026">
    <property type="protein sequence ID" value="HEN42032.1"/>
    <property type="molecule type" value="Genomic_DNA"/>
</dbReference>
<proteinExistence type="predicted"/>
<dbReference type="Pfam" id="PF00175">
    <property type="entry name" value="NAD_binding_1"/>
    <property type="match status" value="1"/>
</dbReference>
<feature type="binding site" evidence="10">
    <location>
        <position position="265"/>
    </location>
    <ligand>
        <name>[2Fe-2S] cluster</name>
        <dbReference type="ChEBI" id="CHEBI:190135"/>
    </ligand>
</feature>
<keyword evidence="8 10" id="KW-0411">Iron-sulfur</keyword>
<evidence type="ECO:0000259" key="11">
    <source>
        <dbReference type="PROSITE" id="PS51384"/>
    </source>
</evidence>
<dbReference type="GO" id="GO:0016491">
    <property type="term" value="F:oxidoreductase activity"/>
    <property type="evidence" value="ECO:0007669"/>
    <property type="project" value="InterPro"/>
</dbReference>
<dbReference type="GO" id="GO:0006221">
    <property type="term" value="P:pyrimidine nucleotide biosynthetic process"/>
    <property type="evidence" value="ECO:0007669"/>
    <property type="project" value="InterPro"/>
</dbReference>
<dbReference type="Gene3D" id="2.10.240.10">
    <property type="entry name" value="Dihydroorotate dehydrogenase, electron transfer subunit"/>
    <property type="match status" value="1"/>
</dbReference>
<keyword evidence="7 10" id="KW-0408">Iron</keyword>
<organism evidence="12">
    <name type="scientific">Geobacter metallireducens</name>
    <dbReference type="NCBI Taxonomy" id="28232"/>
    <lineage>
        <taxon>Bacteria</taxon>
        <taxon>Pseudomonadati</taxon>
        <taxon>Thermodesulfobacteriota</taxon>
        <taxon>Desulfuromonadia</taxon>
        <taxon>Geobacterales</taxon>
        <taxon>Geobacteraceae</taxon>
        <taxon>Geobacter</taxon>
    </lineage>
</organism>
<evidence type="ECO:0000256" key="10">
    <source>
        <dbReference type="PIRSR" id="PIRSR006816-2"/>
    </source>
</evidence>
<dbReference type="Pfam" id="PF10418">
    <property type="entry name" value="DHODB_Fe-S_bind"/>
    <property type="match status" value="1"/>
</dbReference>
<feature type="binding site" evidence="10">
    <location>
        <position position="249"/>
    </location>
    <ligand>
        <name>[2Fe-2S] cluster</name>
        <dbReference type="ChEBI" id="CHEBI:190135"/>
    </ligand>
</feature>
<dbReference type="InterPro" id="IPR019480">
    <property type="entry name" value="Dihydroorotate_DH_Fe-S-bd"/>
</dbReference>
<dbReference type="PROSITE" id="PS51384">
    <property type="entry name" value="FAD_FR"/>
    <property type="match status" value="1"/>
</dbReference>
<keyword evidence="6" id="KW-0249">Electron transport</keyword>
<accession>A0A831UBR8</accession>
<comment type="caution">
    <text evidence="12">The sequence shown here is derived from an EMBL/GenBank/DDBJ whole genome shotgun (WGS) entry which is preliminary data.</text>
</comment>
<keyword evidence="5" id="KW-0274">FAD</keyword>
<dbReference type="InterPro" id="IPR012165">
    <property type="entry name" value="Cyt_c3_hydrogenase_gsu"/>
</dbReference>
<dbReference type="PANTHER" id="PTHR43513">
    <property type="entry name" value="DIHYDROOROTATE DEHYDROGENASE B (NAD(+)), ELECTRON TRANSFER SUBUNIT"/>
    <property type="match status" value="1"/>
</dbReference>
<keyword evidence="3 10" id="KW-0001">2Fe-2S</keyword>
<dbReference type="CDD" id="cd06221">
    <property type="entry name" value="sulfite_reductase_like"/>
    <property type="match status" value="1"/>
</dbReference>
<feature type="binding site" evidence="10">
    <location>
        <position position="254"/>
    </location>
    <ligand>
        <name>[2Fe-2S] cluster</name>
        <dbReference type="ChEBI" id="CHEBI:190135"/>
    </ligand>
</feature>
<dbReference type="PIRSF" id="PIRSF006816">
    <property type="entry name" value="Cyc3_hyd_g"/>
    <property type="match status" value="1"/>
</dbReference>
<dbReference type="PANTHER" id="PTHR43513:SF1">
    <property type="entry name" value="ANAEROBIC SULFITE REDUCTASE SUBUNIT B"/>
    <property type="match status" value="1"/>
</dbReference>
<evidence type="ECO:0000256" key="1">
    <source>
        <dbReference type="ARBA" id="ARBA00022448"/>
    </source>
</evidence>
<dbReference type="InterPro" id="IPR017927">
    <property type="entry name" value="FAD-bd_FR_type"/>
</dbReference>
<sequence>MTPSSQHPDTPSLYLPVDCEILAVSDLTPNEKLFRLRLADGRPLGHLPGQFVQVSLLGWGEAPLSVASSPTRDGYFEMGVRRVGSLTTAMHELKAGDIIGIRGPFGRPFDLPRLRGKELLLVSGGCGLAPMRSLIQYCEDRPEEFGRITILYGAKSPANTLFKDDLAAWEASARFACSRTVDRITEGDCYSGGVGLVTSLIPPLEINPGRTVAVLVGPPVMYRAVVDELRKKGLGSDRIVVSLERHMRCGVGKCGHCAIEHLYCCQDGPVFWLDEIEHLRGAL</sequence>
<dbReference type="Gene3D" id="3.40.50.80">
    <property type="entry name" value="Nucleotide-binding domain of ferredoxin-NADP reductase (FNR) module"/>
    <property type="match status" value="1"/>
</dbReference>
<evidence type="ECO:0000256" key="5">
    <source>
        <dbReference type="ARBA" id="ARBA00022827"/>
    </source>
</evidence>
<evidence type="ECO:0000256" key="3">
    <source>
        <dbReference type="ARBA" id="ARBA00022714"/>
    </source>
</evidence>
<dbReference type="InterPro" id="IPR037117">
    <property type="entry name" value="Dihydroorotate_DH_ele_sf"/>
</dbReference>
<dbReference type="Pfam" id="PF00970">
    <property type="entry name" value="FAD_binding_6"/>
    <property type="match status" value="1"/>
</dbReference>
<protein>
    <submittedName>
        <fullName evidence="12">Oxidoreductase</fullName>
    </submittedName>
</protein>
<dbReference type="InterPro" id="IPR050353">
    <property type="entry name" value="PyrK_electron_transfer"/>
</dbReference>
<dbReference type="GO" id="GO:0050660">
    <property type="term" value="F:flavin adenine dinucleotide binding"/>
    <property type="evidence" value="ECO:0007669"/>
    <property type="project" value="InterPro"/>
</dbReference>
<evidence type="ECO:0000256" key="6">
    <source>
        <dbReference type="ARBA" id="ARBA00022982"/>
    </source>
</evidence>
<keyword evidence="4 10" id="KW-0479">Metal-binding</keyword>
<dbReference type="InterPro" id="IPR039261">
    <property type="entry name" value="FNR_nucleotide-bd"/>
</dbReference>
<evidence type="ECO:0000256" key="4">
    <source>
        <dbReference type="ARBA" id="ARBA00022723"/>
    </source>
</evidence>
<evidence type="ECO:0000256" key="8">
    <source>
        <dbReference type="ARBA" id="ARBA00023014"/>
    </source>
</evidence>
<dbReference type="SUPFAM" id="SSF63380">
    <property type="entry name" value="Riboflavin synthase domain-like"/>
    <property type="match status" value="1"/>
</dbReference>
<evidence type="ECO:0000256" key="2">
    <source>
        <dbReference type="ARBA" id="ARBA00022630"/>
    </source>
</evidence>
<dbReference type="Gene3D" id="2.40.30.10">
    <property type="entry name" value="Translation factors"/>
    <property type="match status" value="1"/>
</dbReference>
<comment type="cofactor">
    <cofactor evidence="9">
        <name>[2Fe-2S] cluster</name>
        <dbReference type="ChEBI" id="CHEBI:190135"/>
    </cofactor>
</comment>
<dbReference type="GO" id="GO:0046872">
    <property type="term" value="F:metal ion binding"/>
    <property type="evidence" value="ECO:0007669"/>
    <property type="project" value="UniProtKB-KW"/>
</dbReference>
<keyword evidence="1" id="KW-0813">Transport</keyword>
<comment type="cofactor">
    <cofactor evidence="10">
        <name>[2Fe-2S] cluster</name>
        <dbReference type="ChEBI" id="CHEBI:190135"/>
    </cofactor>
    <text evidence="10">Binds 1 [2Fe-2S] cluster per subunit.</text>
</comment>
<gene>
    <name evidence="12" type="ORF">ENQ87_06585</name>
</gene>
<feature type="binding site" evidence="10">
    <location>
        <position position="257"/>
    </location>
    <ligand>
        <name>[2Fe-2S] cluster</name>
        <dbReference type="ChEBI" id="CHEBI:190135"/>
    </ligand>
</feature>
<evidence type="ECO:0000256" key="7">
    <source>
        <dbReference type="ARBA" id="ARBA00023004"/>
    </source>
</evidence>
<name>A0A831UBR8_GEOME</name>
<dbReference type="SUPFAM" id="SSF52343">
    <property type="entry name" value="Ferredoxin reductase-like, C-terminal NADP-linked domain"/>
    <property type="match status" value="1"/>
</dbReference>
<evidence type="ECO:0000313" key="12">
    <source>
        <dbReference type="EMBL" id="HEN42032.1"/>
    </source>
</evidence>
<dbReference type="InterPro" id="IPR001433">
    <property type="entry name" value="OxRdtase_FAD/NAD-bd"/>
</dbReference>
<reference evidence="12" key="1">
    <citation type="journal article" date="2020" name="mSystems">
        <title>Genome- and Community-Level Interaction Insights into Carbon Utilization and Element Cycling Functions of Hydrothermarchaeota in Hydrothermal Sediment.</title>
        <authorList>
            <person name="Zhou Z."/>
            <person name="Liu Y."/>
            <person name="Xu W."/>
            <person name="Pan J."/>
            <person name="Luo Z.H."/>
            <person name="Li M."/>
        </authorList>
    </citation>
    <scope>NUCLEOTIDE SEQUENCE [LARGE SCALE GENOMIC DNA]</scope>
    <source>
        <strain evidence="12">SpSt-349</strain>
    </source>
</reference>
<dbReference type="GO" id="GO:0051537">
    <property type="term" value="F:2 iron, 2 sulfur cluster binding"/>
    <property type="evidence" value="ECO:0007669"/>
    <property type="project" value="UniProtKB-KW"/>
</dbReference>
<dbReference type="InterPro" id="IPR008333">
    <property type="entry name" value="Cbr1-like_FAD-bd_dom"/>
</dbReference>
<evidence type="ECO:0000256" key="9">
    <source>
        <dbReference type="ARBA" id="ARBA00034078"/>
    </source>
</evidence>
<dbReference type="InterPro" id="IPR017938">
    <property type="entry name" value="Riboflavin_synthase-like_b-brl"/>
</dbReference>
<dbReference type="PRINTS" id="PR00410">
    <property type="entry name" value="PHEHYDRXLASE"/>
</dbReference>
<feature type="domain" description="FAD-binding FR-type" evidence="11">
    <location>
        <begin position="14"/>
        <end position="111"/>
    </location>
</feature>